<proteinExistence type="inferred from homology"/>
<gene>
    <name evidence="4" type="ORF">Sxan_69570</name>
</gene>
<reference evidence="4" key="1">
    <citation type="submission" date="2020-09" db="EMBL/GenBank/DDBJ databases">
        <title>Whole genome shotgun sequence of Streptomyces xanthophaeus NBRC 12829.</title>
        <authorList>
            <person name="Komaki H."/>
            <person name="Tamura T."/>
        </authorList>
    </citation>
    <scope>NUCLEOTIDE SEQUENCE</scope>
    <source>
        <strain evidence="4">NBRC 12829</strain>
    </source>
</reference>
<dbReference type="OrthoDB" id="8480037at2"/>
<dbReference type="InterPro" id="IPR012223">
    <property type="entry name" value="TEII"/>
</dbReference>
<evidence type="ECO:0000259" key="3">
    <source>
        <dbReference type="SMART" id="SM00824"/>
    </source>
</evidence>
<organism evidence="4 5">
    <name type="scientific">Streptomyces xanthophaeus</name>
    <dbReference type="NCBI Taxonomy" id="67385"/>
    <lineage>
        <taxon>Bacteria</taxon>
        <taxon>Bacillati</taxon>
        <taxon>Actinomycetota</taxon>
        <taxon>Actinomycetes</taxon>
        <taxon>Kitasatosporales</taxon>
        <taxon>Streptomycetaceae</taxon>
        <taxon>Streptomyces</taxon>
    </lineage>
</organism>
<evidence type="ECO:0000256" key="2">
    <source>
        <dbReference type="ARBA" id="ARBA00022801"/>
    </source>
</evidence>
<dbReference type="AlphaFoldDB" id="A0A919H2R5"/>
<dbReference type="SUPFAM" id="SSF53474">
    <property type="entry name" value="alpha/beta-Hydrolases"/>
    <property type="match status" value="1"/>
</dbReference>
<dbReference type="InterPro" id="IPR029058">
    <property type="entry name" value="AB_hydrolase_fold"/>
</dbReference>
<feature type="domain" description="Thioesterase TesA-like" evidence="3">
    <location>
        <begin position="28"/>
        <end position="239"/>
    </location>
</feature>
<sequence>MTAGMDRNTWFRIYAAKGTPRRRLVVLPHAGGSATFFHGWGRAFGNDTEVLVAKYPGRQERFAEPCIDSMDVLADEVTAALLPFAGTPLTLFGHSMGASLAYEVALRLEARHSVRPAALHVSARKAPHRVTPRNIHQLGDAALIAEVAALGGTDTAMLADPDVQELVLPALRADFTIVGTYGPRSAVPVGCPVHAWIGDADPHTSVEEMQAWGDVAPRGFQQRVLPGGHFYLVEQHDVLLRGIAEQLVPAA</sequence>
<dbReference type="Gene3D" id="3.40.50.1820">
    <property type="entry name" value="alpha/beta hydrolase"/>
    <property type="match status" value="1"/>
</dbReference>
<dbReference type="GO" id="GO:0008610">
    <property type="term" value="P:lipid biosynthetic process"/>
    <property type="evidence" value="ECO:0007669"/>
    <property type="project" value="TreeGrafter"/>
</dbReference>
<comment type="similarity">
    <text evidence="1">Belongs to the thioesterase family.</text>
</comment>
<comment type="caution">
    <text evidence="4">The sequence shown here is derived from an EMBL/GenBank/DDBJ whole genome shotgun (WGS) entry which is preliminary data.</text>
</comment>
<dbReference type="InterPro" id="IPR001031">
    <property type="entry name" value="Thioesterase"/>
</dbReference>
<name>A0A919H2R5_9ACTN</name>
<dbReference type="SMART" id="SM00824">
    <property type="entry name" value="PKS_TE"/>
    <property type="match status" value="1"/>
</dbReference>
<dbReference type="PANTHER" id="PTHR11487:SF0">
    <property type="entry name" value="S-ACYL FATTY ACID SYNTHASE THIOESTERASE, MEDIUM CHAIN"/>
    <property type="match status" value="1"/>
</dbReference>
<evidence type="ECO:0000313" key="4">
    <source>
        <dbReference type="EMBL" id="GHI89593.1"/>
    </source>
</evidence>
<dbReference type="GO" id="GO:0016787">
    <property type="term" value="F:hydrolase activity"/>
    <property type="evidence" value="ECO:0007669"/>
    <property type="project" value="UniProtKB-KW"/>
</dbReference>
<keyword evidence="5" id="KW-1185">Reference proteome</keyword>
<dbReference type="Pfam" id="PF00975">
    <property type="entry name" value="Thioesterase"/>
    <property type="match status" value="1"/>
</dbReference>
<evidence type="ECO:0000256" key="1">
    <source>
        <dbReference type="ARBA" id="ARBA00007169"/>
    </source>
</evidence>
<protein>
    <submittedName>
        <fullName evidence="4">Thioesterase</fullName>
    </submittedName>
</protein>
<dbReference type="PANTHER" id="PTHR11487">
    <property type="entry name" value="THIOESTERASE"/>
    <property type="match status" value="1"/>
</dbReference>
<accession>A0A919H2R5</accession>
<dbReference type="InterPro" id="IPR020802">
    <property type="entry name" value="TesA-like"/>
</dbReference>
<evidence type="ECO:0000313" key="5">
    <source>
        <dbReference type="Proteomes" id="UP000600026"/>
    </source>
</evidence>
<dbReference type="EMBL" id="BNEE01000006">
    <property type="protein sequence ID" value="GHI89593.1"/>
    <property type="molecule type" value="Genomic_DNA"/>
</dbReference>
<keyword evidence="2" id="KW-0378">Hydrolase</keyword>
<dbReference type="Proteomes" id="UP000600026">
    <property type="component" value="Unassembled WGS sequence"/>
</dbReference>